<name>A0A1F6C591_HANXR</name>
<organism evidence="2 3">
    <name type="scientific">Handelsmanbacteria sp. (strain RIFCSPLOWO2_12_FULL_64_10)</name>
    <dbReference type="NCBI Taxonomy" id="1817868"/>
    <lineage>
        <taxon>Bacteria</taxon>
        <taxon>Candidatus Handelsmaniibacteriota</taxon>
    </lineage>
</organism>
<dbReference type="Gene3D" id="2.40.50.100">
    <property type="match status" value="1"/>
</dbReference>
<protein>
    <submittedName>
        <fullName evidence="2">Uncharacterized protein</fullName>
    </submittedName>
</protein>
<proteinExistence type="predicted"/>
<dbReference type="InterPro" id="IPR011053">
    <property type="entry name" value="Single_hybrid_motif"/>
</dbReference>
<keyword evidence="1" id="KW-0472">Membrane</keyword>
<dbReference type="SUPFAM" id="SSF51230">
    <property type="entry name" value="Single hybrid motif"/>
    <property type="match status" value="1"/>
</dbReference>
<evidence type="ECO:0000313" key="3">
    <source>
        <dbReference type="Proteomes" id="UP000178606"/>
    </source>
</evidence>
<keyword evidence="1" id="KW-0812">Transmembrane</keyword>
<reference evidence="2 3" key="1">
    <citation type="journal article" date="2016" name="Nat. Commun.">
        <title>Thousands of microbial genomes shed light on interconnected biogeochemical processes in an aquifer system.</title>
        <authorList>
            <person name="Anantharaman K."/>
            <person name="Brown C.T."/>
            <person name="Hug L.A."/>
            <person name="Sharon I."/>
            <person name="Castelle C.J."/>
            <person name="Probst A.J."/>
            <person name="Thomas B.C."/>
            <person name="Singh A."/>
            <person name="Wilkins M.J."/>
            <person name="Karaoz U."/>
            <person name="Brodie E.L."/>
            <person name="Williams K.H."/>
            <person name="Hubbard S.S."/>
            <person name="Banfield J.F."/>
        </authorList>
    </citation>
    <scope>NUCLEOTIDE SEQUENCE [LARGE SCALE GENOMIC DNA]</scope>
    <source>
        <strain evidence="3">RIFCSPLOWO2_12_FULL_64_10</strain>
    </source>
</reference>
<feature type="transmembrane region" description="Helical" evidence="1">
    <location>
        <begin position="15"/>
        <end position="36"/>
    </location>
</feature>
<dbReference type="InterPro" id="IPR033753">
    <property type="entry name" value="GCV_H/Fam206"/>
</dbReference>
<accession>A0A1F6C591</accession>
<comment type="caution">
    <text evidence="2">The sequence shown here is derived from an EMBL/GenBank/DDBJ whole genome shotgun (WGS) entry which is preliminary data.</text>
</comment>
<sequence>MFPWVYDFRWEPTHLIFLSLFFAVLLTLVSLLMLTVTRTVRALRQGTAEAIRWAEDFHDLPDSSKACRHELTGEVARRTCARGFDCRACEGHATFPSAPAAPSPAAVGDPPTADILGFHTPADRLYHRGHTYVQPEADGTVTVGLDAFASRLIGRPDEIFLPPPGSQLTVNGTAWRLRKGTAEVRILSPVDGEVTEQGGDPLGWVLRVRPAGESLDSRHLLRDGEIRPWVLRELERLEGLLSRGPTGISLADGGAPIEDLASAIPEARRDEILGEMLLEP</sequence>
<dbReference type="EMBL" id="MFKF01000418">
    <property type="protein sequence ID" value="OGG44027.1"/>
    <property type="molecule type" value="Genomic_DNA"/>
</dbReference>
<gene>
    <name evidence="2" type="ORF">A3F84_27865</name>
</gene>
<keyword evidence="1" id="KW-1133">Transmembrane helix</keyword>
<evidence type="ECO:0000256" key="1">
    <source>
        <dbReference type="SAM" id="Phobius"/>
    </source>
</evidence>
<dbReference type="Proteomes" id="UP000178606">
    <property type="component" value="Unassembled WGS sequence"/>
</dbReference>
<dbReference type="AlphaFoldDB" id="A0A1F6C591"/>
<evidence type="ECO:0000313" key="2">
    <source>
        <dbReference type="EMBL" id="OGG44027.1"/>
    </source>
</evidence>
<dbReference type="Pfam" id="PF01597">
    <property type="entry name" value="GCV_H"/>
    <property type="match status" value="1"/>
</dbReference>